<keyword evidence="2" id="KW-1185">Reference proteome</keyword>
<dbReference type="EMBL" id="SPHZ02000009">
    <property type="protein sequence ID" value="KAF0899124.1"/>
    <property type="molecule type" value="Genomic_DNA"/>
</dbReference>
<protein>
    <submittedName>
        <fullName evidence="1">Uncharacterized protein</fullName>
    </submittedName>
</protein>
<dbReference type="Proteomes" id="UP000479710">
    <property type="component" value="Unassembled WGS sequence"/>
</dbReference>
<accession>A0A6G1CH79</accession>
<name>A0A6G1CH79_9ORYZ</name>
<evidence type="ECO:0000313" key="2">
    <source>
        <dbReference type="Proteomes" id="UP000479710"/>
    </source>
</evidence>
<evidence type="ECO:0000313" key="1">
    <source>
        <dbReference type="EMBL" id="KAF0899124.1"/>
    </source>
</evidence>
<proteinExistence type="predicted"/>
<dbReference type="PANTHER" id="PTHR37696:SF1">
    <property type="entry name" value="ADENYLOSUCCINATE SYNTHETASE-RELATED"/>
    <property type="match status" value="1"/>
</dbReference>
<reference evidence="1 2" key="1">
    <citation type="submission" date="2019-11" db="EMBL/GenBank/DDBJ databases">
        <title>Whole genome sequence of Oryza granulata.</title>
        <authorList>
            <person name="Li W."/>
        </authorList>
    </citation>
    <scope>NUCLEOTIDE SEQUENCE [LARGE SCALE GENOMIC DNA]</scope>
    <source>
        <strain evidence="2">cv. Menghai</strain>
        <tissue evidence="1">Leaf</tissue>
    </source>
</reference>
<dbReference type="PANTHER" id="PTHR37696">
    <property type="entry name" value="ADENYLOSUCCINATE SYNTHETASE-RELATED"/>
    <property type="match status" value="1"/>
</dbReference>
<comment type="caution">
    <text evidence="1">The sequence shown here is derived from an EMBL/GenBank/DDBJ whole genome shotgun (WGS) entry which is preliminary data.</text>
</comment>
<organism evidence="1 2">
    <name type="scientific">Oryza meyeriana var. granulata</name>
    <dbReference type="NCBI Taxonomy" id="110450"/>
    <lineage>
        <taxon>Eukaryota</taxon>
        <taxon>Viridiplantae</taxon>
        <taxon>Streptophyta</taxon>
        <taxon>Embryophyta</taxon>
        <taxon>Tracheophyta</taxon>
        <taxon>Spermatophyta</taxon>
        <taxon>Magnoliopsida</taxon>
        <taxon>Liliopsida</taxon>
        <taxon>Poales</taxon>
        <taxon>Poaceae</taxon>
        <taxon>BOP clade</taxon>
        <taxon>Oryzoideae</taxon>
        <taxon>Oryzeae</taxon>
        <taxon>Oryzinae</taxon>
        <taxon>Oryza</taxon>
        <taxon>Oryza meyeriana</taxon>
    </lineage>
</organism>
<dbReference type="AlphaFoldDB" id="A0A6G1CH79"/>
<gene>
    <name evidence="1" type="ORF">E2562_013359</name>
</gene>
<sequence length="150" mass="16437">MDPRSDKIVRRMAMIGAAYFLLTADYGPDYPNPRNCYRFGTRGRVGVEAARRRRPLCSGVAMTALQHPAVRMDDDMDPPLLVSIVMMVGMVLQELVSEKRSCQERVGSMLADIGAFANSAMTCVFLCSQLGDLPEGFAVVKGRIGQSMVS</sequence>
<dbReference type="OrthoDB" id="1635687at2759"/>